<dbReference type="GO" id="GO:0043565">
    <property type="term" value="F:sequence-specific DNA binding"/>
    <property type="evidence" value="ECO:0007669"/>
    <property type="project" value="InterPro"/>
</dbReference>
<dbReference type="PANTHER" id="PTHR47504">
    <property type="entry name" value="RIGHT ORIGIN-BINDING PROTEIN"/>
    <property type="match status" value="1"/>
</dbReference>
<dbReference type="InterPro" id="IPR018490">
    <property type="entry name" value="cNMP-bd_dom_sf"/>
</dbReference>
<evidence type="ECO:0000256" key="2">
    <source>
        <dbReference type="ARBA" id="ARBA00023125"/>
    </source>
</evidence>
<dbReference type="EMBL" id="VSSQ01000414">
    <property type="protein sequence ID" value="MPL94090.1"/>
    <property type="molecule type" value="Genomic_DNA"/>
</dbReference>
<evidence type="ECO:0000259" key="4">
    <source>
        <dbReference type="PROSITE" id="PS01124"/>
    </source>
</evidence>
<dbReference type="Pfam" id="PF12833">
    <property type="entry name" value="HTH_18"/>
    <property type="match status" value="1"/>
</dbReference>
<gene>
    <name evidence="5" type="primary">rhaS_28</name>
    <name evidence="5" type="ORF">SDC9_40238</name>
</gene>
<keyword evidence="2" id="KW-0238">DNA-binding</keyword>
<sequence>MNETLYLGLMNFKYSLTDTKSDCNNFTLQQIEKNEVIEYKRDCCNFVLFVMQGEIVVSDKSISKSLSGNKMLLMTIQEECIRIKAVEDSVVIVLKFYNVESLILESLLQKCTEDMKPCLFSTETICPELLRFLSTIEDYIKADVFFQHLFYLKLNEFFGLISIYYTEESYSAFLSPLLYYKSKFRYMVLSNYEPNINVIELAQKCNMSLRNFSRRFTEEFGMSPGKWLMDKKDALILESLSSANAVMTAIAENYGFASSSHFSTYCRKRFNDSPYGLHKKLTARAER</sequence>
<comment type="caution">
    <text evidence="5">The sequence shown here is derived from an EMBL/GenBank/DDBJ whole genome shotgun (WGS) entry which is preliminary data.</text>
</comment>
<dbReference type="Gene3D" id="1.10.10.60">
    <property type="entry name" value="Homeodomain-like"/>
    <property type="match status" value="1"/>
</dbReference>
<evidence type="ECO:0000313" key="5">
    <source>
        <dbReference type="EMBL" id="MPL94090.1"/>
    </source>
</evidence>
<evidence type="ECO:0000256" key="3">
    <source>
        <dbReference type="ARBA" id="ARBA00023163"/>
    </source>
</evidence>
<feature type="domain" description="HTH araC/xylS-type" evidence="4">
    <location>
        <begin position="182"/>
        <end position="280"/>
    </location>
</feature>
<organism evidence="5">
    <name type="scientific">bioreactor metagenome</name>
    <dbReference type="NCBI Taxonomy" id="1076179"/>
    <lineage>
        <taxon>unclassified sequences</taxon>
        <taxon>metagenomes</taxon>
        <taxon>ecological metagenomes</taxon>
    </lineage>
</organism>
<protein>
    <submittedName>
        <fullName evidence="5">HTH-type transcriptional activator RhaS</fullName>
    </submittedName>
</protein>
<dbReference type="SMART" id="SM00342">
    <property type="entry name" value="HTH_ARAC"/>
    <property type="match status" value="1"/>
</dbReference>
<dbReference type="GO" id="GO:0003700">
    <property type="term" value="F:DNA-binding transcription factor activity"/>
    <property type="evidence" value="ECO:0007669"/>
    <property type="project" value="InterPro"/>
</dbReference>
<keyword evidence="1" id="KW-0805">Transcription regulation</keyword>
<proteinExistence type="predicted"/>
<dbReference type="SUPFAM" id="SSF46689">
    <property type="entry name" value="Homeodomain-like"/>
    <property type="match status" value="1"/>
</dbReference>
<dbReference type="SUPFAM" id="SSF51206">
    <property type="entry name" value="cAMP-binding domain-like"/>
    <property type="match status" value="1"/>
</dbReference>
<dbReference type="PANTHER" id="PTHR47504:SF5">
    <property type="entry name" value="RIGHT ORIGIN-BINDING PROTEIN"/>
    <property type="match status" value="1"/>
</dbReference>
<keyword evidence="3" id="KW-0804">Transcription</keyword>
<dbReference type="InterPro" id="IPR018060">
    <property type="entry name" value="HTH_AraC"/>
</dbReference>
<evidence type="ECO:0000256" key="1">
    <source>
        <dbReference type="ARBA" id="ARBA00023015"/>
    </source>
</evidence>
<dbReference type="AlphaFoldDB" id="A0A644VSA4"/>
<reference evidence="5" key="1">
    <citation type="submission" date="2019-08" db="EMBL/GenBank/DDBJ databases">
        <authorList>
            <person name="Kucharzyk K."/>
            <person name="Murdoch R.W."/>
            <person name="Higgins S."/>
            <person name="Loffler F."/>
        </authorList>
    </citation>
    <scope>NUCLEOTIDE SEQUENCE</scope>
</reference>
<dbReference type="PROSITE" id="PS01124">
    <property type="entry name" value="HTH_ARAC_FAMILY_2"/>
    <property type="match status" value="1"/>
</dbReference>
<dbReference type="InterPro" id="IPR009057">
    <property type="entry name" value="Homeodomain-like_sf"/>
</dbReference>
<dbReference type="InterPro" id="IPR050959">
    <property type="entry name" value="MarA-like"/>
</dbReference>
<accession>A0A644VSA4</accession>
<name>A0A644VSA4_9ZZZZ</name>